<dbReference type="AlphaFoldDB" id="A0A9P9INT4"/>
<proteinExistence type="predicted"/>
<evidence type="ECO:0000313" key="2">
    <source>
        <dbReference type="Proteomes" id="UP000738349"/>
    </source>
</evidence>
<dbReference type="Proteomes" id="UP000738349">
    <property type="component" value="Unassembled WGS sequence"/>
</dbReference>
<accession>A0A9P9INT4</accession>
<comment type="caution">
    <text evidence="1">The sequence shown here is derived from an EMBL/GenBank/DDBJ whole genome shotgun (WGS) entry which is preliminary data.</text>
</comment>
<dbReference type="OrthoDB" id="4425169at2759"/>
<sequence>MPVTELLFPQYKQGLKTLAGLKENGPKIFATFKGVEGLQSGFRGRLLEENGNHIDPSAMRSVLILEWAKASHFHDFFPNSDRFKGLLELLKPLSAAPAIPILFESAEWSTPGSAASKITQIIRVEQNNATGEAWEKLKESIQEFPISAPSFHHATGVEKADGTFLGLIGWKSLEDYEKVGKHSTVLERIQKLNESGSVDSVVAELEQIDTA</sequence>
<keyword evidence="2" id="KW-1185">Reference proteome</keyword>
<name>A0A9P9INT4_9HYPO</name>
<organism evidence="1 2">
    <name type="scientific">Dactylonectria macrodidyma</name>
    <dbReference type="NCBI Taxonomy" id="307937"/>
    <lineage>
        <taxon>Eukaryota</taxon>
        <taxon>Fungi</taxon>
        <taxon>Dikarya</taxon>
        <taxon>Ascomycota</taxon>
        <taxon>Pezizomycotina</taxon>
        <taxon>Sordariomycetes</taxon>
        <taxon>Hypocreomycetidae</taxon>
        <taxon>Hypocreales</taxon>
        <taxon>Nectriaceae</taxon>
        <taxon>Dactylonectria</taxon>
    </lineage>
</organism>
<reference evidence="1" key="1">
    <citation type="journal article" date="2021" name="Nat. Commun.">
        <title>Genetic determinants of endophytism in the Arabidopsis root mycobiome.</title>
        <authorList>
            <person name="Mesny F."/>
            <person name="Miyauchi S."/>
            <person name="Thiergart T."/>
            <person name="Pickel B."/>
            <person name="Atanasova L."/>
            <person name="Karlsson M."/>
            <person name="Huettel B."/>
            <person name="Barry K.W."/>
            <person name="Haridas S."/>
            <person name="Chen C."/>
            <person name="Bauer D."/>
            <person name="Andreopoulos W."/>
            <person name="Pangilinan J."/>
            <person name="LaButti K."/>
            <person name="Riley R."/>
            <person name="Lipzen A."/>
            <person name="Clum A."/>
            <person name="Drula E."/>
            <person name="Henrissat B."/>
            <person name="Kohler A."/>
            <person name="Grigoriev I.V."/>
            <person name="Martin F.M."/>
            <person name="Hacquard S."/>
        </authorList>
    </citation>
    <scope>NUCLEOTIDE SEQUENCE</scope>
    <source>
        <strain evidence="1">MPI-CAGE-AT-0147</strain>
    </source>
</reference>
<dbReference type="EMBL" id="JAGMUV010000020">
    <property type="protein sequence ID" value="KAH7125884.1"/>
    <property type="molecule type" value="Genomic_DNA"/>
</dbReference>
<evidence type="ECO:0000313" key="1">
    <source>
        <dbReference type="EMBL" id="KAH7125884.1"/>
    </source>
</evidence>
<gene>
    <name evidence="1" type="ORF">EDB81DRAFT_201799</name>
</gene>
<protein>
    <submittedName>
        <fullName evidence="1">Uncharacterized protein</fullName>
    </submittedName>
</protein>